<protein>
    <submittedName>
        <fullName evidence="1">Uncharacterized protein</fullName>
    </submittedName>
</protein>
<proteinExistence type="predicted"/>
<organism evidence="1">
    <name type="scientific">Herbaspirillum huttiense subsp. nephrolepidis</name>
    <dbReference type="NCBI Taxonomy" id="3075126"/>
    <lineage>
        <taxon>Bacteria</taxon>
        <taxon>Pseudomonadati</taxon>
        <taxon>Pseudomonadota</taxon>
        <taxon>Betaproteobacteria</taxon>
        <taxon>Burkholderiales</taxon>
        <taxon>Oxalobacteraceae</taxon>
        <taxon>Herbaspirillum</taxon>
    </lineage>
</organism>
<reference evidence="1" key="1">
    <citation type="submission" date="2023-02" db="EMBL/GenBank/DDBJ databases">
        <title>Description of Herbaspirillum huttiense subsp. nephrolepsisexaltata and Herbaspirillum huttiense subsp. lycopersicon.</title>
        <authorList>
            <person name="Poudel M."/>
            <person name="Sharma A."/>
            <person name="Goss E."/>
            <person name="Tapia J.H."/>
            <person name="Harmon C.M."/>
            <person name="Jones J.B."/>
        </authorList>
    </citation>
    <scope>NUCLEOTIDE SEQUENCE</scope>
    <source>
        <strain evidence="1">NC40101</strain>
    </source>
</reference>
<name>A0AAE4G5F4_9BURK</name>
<dbReference type="EMBL" id="JAVRAA010000001">
    <property type="protein sequence ID" value="MDT0335654.1"/>
    <property type="molecule type" value="Genomic_DNA"/>
</dbReference>
<sequence length="74" mass="7830">MAFPRKMHDASLYSAWAARHGNHDDQNLNAALRFQSVKKAGLSTGEPETEAAFLPGGAGAMMNGNCFRSSSSSA</sequence>
<dbReference type="AlphaFoldDB" id="A0AAE4G5F4"/>
<comment type="caution">
    <text evidence="1">The sequence shown here is derived from an EMBL/GenBank/DDBJ whole genome shotgun (WGS) entry which is preliminary data.</text>
</comment>
<evidence type="ECO:0000313" key="1">
    <source>
        <dbReference type="EMBL" id="MDT0335654.1"/>
    </source>
</evidence>
<accession>A0AAE4G5F4</accession>
<gene>
    <name evidence="1" type="ORF">RJN63_02340</name>
</gene>